<comment type="caution">
    <text evidence="4">The sequence shown here is derived from an EMBL/GenBank/DDBJ whole genome shotgun (WGS) entry which is preliminary data.</text>
</comment>
<organism evidence="4 5">
    <name type="scientific">Intoshia linei</name>
    <dbReference type="NCBI Taxonomy" id="1819745"/>
    <lineage>
        <taxon>Eukaryota</taxon>
        <taxon>Metazoa</taxon>
        <taxon>Spiralia</taxon>
        <taxon>Lophotrochozoa</taxon>
        <taxon>Mesozoa</taxon>
        <taxon>Orthonectida</taxon>
        <taxon>Rhopaluridae</taxon>
        <taxon>Intoshia</taxon>
    </lineage>
</organism>
<feature type="domain" description="CCHC-type" evidence="3">
    <location>
        <begin position="176"/>
        <end position="191"/>
    </location>
</feature>
<dbReference type="Pfam" id="PF00098">
    <property type="entry name" value="zf-CCHC"/>
    <property type="match status" value="1"/>
</dbReference>
<sequence length="210" mass="23846">MSGLGSHQPEGDLPQKDINQSQKQEVSNSIINALKMVRKCGSLDQGFVKTFGSFDRLNKSFLLFKTRITRGNKIEDAAHEMSADIMEAIPGLIDKQVEKFVEKEVLYRVQQVKAEVAMIALMWDIPGSTTIYDRLSTILGGVHLRLGASRDILRTNKKDVKQRNFREWVPKSQLQCHQCGEYGHIARNCSEDTRPWKEKLINGPGSEREM</sequence>
<dbReference type="AlphaFoldDB" id="A0A177B8W0"/>
<evidence type="ECO:0000256" key="2">
    <source>
        <dbReference type="SAM" id="MobiDB-lite"/>
    </source>
</evidence>
<dbReference type="OrthoDB" id="308383at2759"/>
<gene>
    <name evidence="4" type="ORF">A3Q56_01394</name>
</gene>
<dbReference type="InterPro" id="IPR001878">
    <property type="entry name" value="Znf_CCHC"/>
</dbReference>
<dbReference type="SMART" id="SM00343">
    <property type="entry name" value="ZnF_C2HC"/>
    <property type="match status" value="1"/>
</dbReference>
<proteinExistence type="predicted"/>
<reference evidence="4 5" key="1">
    <citation type="submission" date="2016-04" db="EMBL/GenBank/DDBJ databases">
        <title>The genome of Intoshia linei affirms orthonectids as highly simplified spiralians.</title>
        <authorList>
            <person name="Mikhailov K.V."/>
            <person name="Slusarev G.S."/>
            <person name="Nikitin M.A."/>
            <person name="Logacheva M.D."/>
            <person name="Penin A."/>
            <person name="Aleoshin V."/>
            <person name="Panchin Y.V."/>
        </authorList>
    </citation>
    <scope>NUCLEOTIDE SEQUENCE [LARGE SCALE GENOMIC DNA]</scope>
    <source>
        <strain evidence="4">Intl2013</strain>
        <tissue evidence="4">Whole animal</tissue>
    </source>
</reference>
<accession>A0A177B8W0</accession>
<dbReference type="InterPro" id="IPR036875">
    <property type="entry name" value="Znf_CCHC_sf"/>
</dbReference>
<dbReference type="EMBL" id="LWCA01000116">
    <property type="protein sequence ID" value="OAF70737.1"/>
    <property type="molecule type" value="Genomic_DNA"/>
</dbReference>
<feature type="region of interest" description="Disordered" evidence="2">
    <location>
        <begin position="1"/>
        <end position="22"/>
    </location>
</feature>
<keyword evidence="1" id="KW-0863">Zinc-finger</keyword>
<dbReference type="GO" id="GO:0003676">
    <property type="term" value="F:nucleic acid binding"/>
    <property type="evidence" value="ECO:0007669"/>
    <property type="project" value="InterPro"/>
</dbReference>
<name>A0A177B8W0_9BILA</name>
<dbReference type="SUPFAM" id="SSF57756">
    <property type="entry name" value="Retrovirus zinc finger-like domains"/>
    <property type="match status" value="1"/>
</dbReference>
<dbReference type="GO" id="GO:0008270">
    <property type="term" value="F:zinc ion binding"/>
    <property type="evidence" value="ECO:0007669"/>
    <property type="project" value="UniProtKB-KW"/>
</dbReference>
<evidence type="ECO:0000313" key="4">
    <source>
        <dbReference type="EMBL" id="OAF70737.1"/>
    </source>
</evidence>
<dbReference type="Proteomes" id="UP000078046">
    <property type="component" value="Unassembled WGS sequence"/>
</dbReference>
<keyword evidence="5" id="KW-1185">Reference proteome</keyword>
<evidence type="ECO:0000259" key="3">
    <source>
        <dbReference type="PROSITE" id="PS50158"/>
    </source>
</evidence>
<keyword evidence="1" id="KW-0479">Metal-binding</keyword>
<protein>
    <recommendedName>
        <fullName evidence="3">CCHC-type domain-containing protein</fullName>
    </recommendedName>
</protein>
<dbReference type="Gene3D" id="4.10.60.10">
    <property type="entry name" value="Zinc finger, CCHC-type"/>
    <property type="match status" value="1"/>
</dbReference>
<dbReference type="PROSITE" id="PS50158">
    <property type="entry name" value="ZF_CCHC"/>
    <property type="match status" value="1"/>
</dbReference>
<keyword evidence="1" id="KW-0862">Zinc</keyword>
<evidence type="ECO:0000313" key="5">
    <source>
        <dbReference type="Proteomes" id="UP000078046"/>
    </source>
</evidence>
<evidence type="ECO:0000256" key="1">
    <source>
        <dbReference type="PROSITE-ProRule" id="PRU00047"/>
    </source>
</evidence>